<dbReference type="PRINTS" id="PR00988">
    <property type="entry name" value="URIDINKINASE"/>
</dbReference>
<gene>
    <name evidence="2" type="ORF">DXZ20_10970</name>
</gene>
<dbReference type="SUPFAM" id="SSF52540">
    <property type="entry name" value="P-loop containing nucleoside triphosphate hydrolases"/>
    <property type="match status" value="1"/>
</dbReference>
<dbReference type="Gene3D" id="3.40.50.300">
    <property type="entry name" value="P-loop containing nucleotide triphosphate hydrolases"/>
    <property type="match status" value="1"/>
</dbReference>
<dbReference type="AlphaFoldDB" id="A0A6M0RIU1"/>
<feature type="domain" description="KAP NTPase" evidence="1">
    <location>
        <begin position="8"/>
        <end position="47"/>
    </location>
</feature>
<dbReference type="InterPro" id="IPR011646">
    <property type="entry name" value="KAP_P-loop"/>
</dbReference>
<evidence type="ECO:0000313" key="2">
    <source>
        <dbReference type="EMBL" id="NEZ56188.1"/>
    </source>
</evidence>
<name>A0A6M0RIU1_9CYAN</name>
<evidence type="ECO:0000259" key="1">
    <source>
        <dbReference type="Pfam" id="PF07693"/>
    </source>
</evidence>
<dbReference type="Pfam" id="PF07693">
    <property type="entry name" value="KAP_NTPase"/>
    <property type="match status" value="1"/>
</dbReference>
<dbReference type="Proteomes" id="UP000481033">
    <property type="component" value="Unassembled WGS sequence"/>
</dbReference>
<keyword evidence="3" id="KW-1185">Reference proteome</keyword>
<protein>
    <recommendedName>
        <fullName evidence="1">KAP NTPase domain-containing protein</fullName>
    </recommendedName>
</protein>
<dbReference type="InterPro" id="IPR027417">
    <property type="entry name" value="P-loop_NTPase"/>
</dbReference>
<evidence type="ECO:0000313" key="3">
    <source>
        <dbReference type="Proteomes" id="UP000481033"/>
    </source>
</evidence>
<organism evidence="2 3">
    <name type="scientific">Adonisia turfae CCMR0081</name>
    <dbReference type="NCBI Taxonomy" id="2292702"/>
    <lineage>
        <taxon>Bacteria</taxon>
        <taxon>Bacillati</taxon>
        <taxon>Cyanobacteriota</taxon>
        <taxon>Adonisia</taxon>
        <taxon>Adonisia turfae</taxon>
    </lineage>
</organism>
<comment type="caution">
    <text evidence="2">The sequence shown here is derived from an EMBL/GenBank/DDBJ whole genome shotgun (WGS) entry which is preliminary data.</text>
</comment>
<dbReference type="EMBL" id="QXHD01000004">
    <property type="protein sequence ID" value="NEZ56188.1"/>
    <property type="molecule type" value="Genomic_DNA"/>
</dbReference>
<sequence length="212" mass="23689">MDRMTNKQSPSFVVAISGPSGSGKTSLVQKVTSLLEDAVSFYFDDYASVSKYPSNFSEWIREGADPNQWETPQLLKDLQMLRHGESISLPDNKGMIKAASFIVIEEPFGRERAEMNGLIDFVACIDLPLEVALARRLLRDVEWCLIKRNPEYLAAYLKEYLTGYLNGATREMYLQVNARVLKNCDLVLNGVSSVDELADEIVTAIKTKLGAV</sequence>
<proteinExistence type="predicted"/>
<accession>A0A6M0RIU1</accession>
<reference evidence="2 3" key="1">
    <citation type="journal article" date="2020" name="Microb. Ecol.">
        <title>Ecogenomics of the Marine Benthic Filamentous Cyanobacterium Adonisia.</title>
        <authorList>
            <person name="Walter J.M."/>
            <person name="Coutinho F.H."/>
            <person name="Leomil L."/>
            <person name="Hargreaves P.I."/>
            <person name="Campeao M.E."/>
            <person name="Vieira V.V."/>
            <person name="Silva B.S."/>
            <person name="Fistarol G.O."/>
            <person name="Salomon P.S."/>
            <person name="Sawabe T."/>
            <person name="Mino S."/>
            <person name="Hosokawa M."/>
            <person name="Miyashita H."/>
            <person name="Maruyama F."/>
            <person name="van Verk M.C."/>
            <person name="Dutilh B.E."/>
            <person name="Thompson C.C."/>
            <person name="Thompson F.L."/>
        </authorList>
    </citation>
    <scope>NUCLEOTIDE SEQUENCE [LARGE SCALE GENOMIC DNA]</scope>
    <source>
        <strain evidence="2 3">CCMR0081</strain>
    </source>
</reference>